<feature type="chain" id="PRO_5034947526" evidence="2">
    <location>
        <begin position="23"/>
        <end position="468"/>
    </location>
</feature>
<dbReference type="GO" id="GO:0015562">
    <property type="term" value="F:efflux transmembrane transporter activity"/>
    <property type="evidence" value="ECO:0007669"/>
    <property type="project" value="InterPro"/>
</dbReference>
<name>A0A8G2BJJ1_9PROT</name>
<keyword evidence="2" id="KW-0732">Signal</keyword>
<feature type="signal peptide" evidence="2">
    <location>
        <begin position="1"/>
        <end position="22"/>
    </location>
</feature>
<keyword evidence="2" id="KW-0812">Transmembrane</keyword>
<comment type="caution">
    <text evidence="4">The sequence shown here is derived from an EMBL/GenBank/DDBJ whole genome shotgun (WGS) entry which is preliminary data.</text>
</comment>
<protein>
    <submittedName>
        <fullName evidence="4">Efflux transporter, outer membrane factor (OMF) lipoprotein, NodT family</fullName>
    </submittedName>
</protein>
<dbReference type="OrthoDB" id="9783100at2"/>
<dbReference type="Gene3D" id="2.20.200.10">
    <property type="entry name" value="Outer membrane efflux proteins (OEP)"/>
    <property type="match status" value="1"/>
</dbReference>
<dbReference type="NCBIfam" id="TIGR01845">
    <property type="entry name" value="outer_NodT"/>
    <property type="match status" value="1"/>
</dbReference>
<keyword evidence="5" id="KW-1185">Reference proteome</keyword>
<feature type="compositionally biased region" description="Gly residues" evidence="3">
    <location>
        <begin position="117"/>
        <end position="127"/>
    </location>
</feature>
<evidence type="ECO:0000256" key="2">
    <source>
        <dbReference type="RuleBase" id="RU362097"/>
    </source>
</evidence>
<comment type="subcellular location">
    <subcellularLocation>
        <location evidence="2">Cell membrane</location>
        <topology evidence="2">Lipid-anchor</topology>
    </subcellularLocation>
</comment>
<keyword evidence="2" id="KW-0564">Palmitate</keyword>
<keyword evidence="2" id="KW-1134">Transmembrane beta strand</keyword>
<dbReference type="PANTHER" id="PTHR30203:SF33">
    <property type="entry name" value="BLR4455 PROTEIN"/>
    <property type="match status" value="1"/>
</dbReference>
<evidence type="ECO:0000313" key="4">
    <source>
        <dbReference type="EMBL" id="SDG05598.1"/>
    </source>
</evidence>
<feature type="compositionally biased region" description="Low complexity" evidence="3">
    <location>
        <begin position="29"/>
        <end position="41"/>
    </location>
</feature>
<dbReference type="PANTHER" id="PTHR30203">
    <property type="entry name" value="OUTER MEMBRANE CATION EFFLUX PROTEIN"/>
    <property type="match status" value="1"/>
</dbReference>
<dbReference type="Pfam" id="PF02321">
    <property type="entry name" value="OEP"/>
    <property type="match status" value="2"/>
</dbReference>
<comment type="similarity">
    <text evidence="1 2">Belongs to the outer membrane factor (OMF) (TC 1.B.17) family.</text>
</comment>
<dbReference type="InterPro" id="IPR010131">
    <property type="entry name" value="MdtP/NodT-like"/>
</dbReference>
<accession>A0A8G2BJJ1</accession>
<dbReference type="PROSITE" id="PS51257">
    <property type="entry name" value="PROKAR_LIPOPROTEIN"/>
    <property type="match status" value="1"/>
</dbReference>
<dbReference type="Proteomes" id="UP000198615">
    <property type="component" value="Unassembled WGS sequence"/>
</dbReference>
<keyword evidence="2 4" id="KW-0449">Lipoprotein</keyword>
<dbReference type="EMBL" id="FNBW01000009">
    <property type="protein sequence ID" value="SDG05598.1"/>
    <property type="molecule type" value="Genomic_DNA"/>
</dbReference>
<evidence type="ECO:0000313" key="5">
    <source>
        <dbReference type="Proteomes" id="UP000198615"/>
    </source>
</evidence>
<evidence type="ECO:0000256" key="1">
    <source>
        <dbReference type="ARBA" id="ARBA00007613"/>
    </source>
</evidence>
<evidence type="ECO:0000256" key="3">
    <source>
        <dbReference type="SAM" id="MobiDB-lite"/>
    </source>
</evidence>
<keyword evidence="2" id="KW-0472">Membrane</keyword>
<feature type="region of interest" description="Disordered" evidence="3">
    <location>
        <begin position="29"/>
        <end position="50"/>
    </location>
</feature>
<gene>
    <name evidence="4" type="ORF">SAMN05660686_03241</name>
</gene>
<dbReference type="AlphaFoldDB" id="A0A8G2BJJ1"/>
<proteinExistence type="inferred from homology"/>
<dbReference type="RefSeq" id="WP_093151780.1">
    <property type="nucleotide sequence ID" value="NZ_FNBW01000009.1"/>
</dbReference>
<dbReference type="GO" id="GO:0005886">
    <property type="term" value="C:plasma membrane"/>
    <property type="evidence" value="ECO:0007669"/>
    <property type="project" value="UniProtKB-SubCell"/>
</dbReference>
<feature type="region of interest" description="Disordered" evidence="3">
    <location>
        <begin position="104"/>
        <end position="127"/>
    </location>
</feature>
<dbReference type="Gene3D" id="1.20.1600.10">
    <property type="entry name" value="Outer membrane efflux proteins (OEP)"/>
    <property type="match status" value="1"/>
</dbReference>
<reference evidence="4 5" key="1">
    <citation type="submission" date="2016-10" db="EMBL/GenBank/DDBJ databases">
        <authorList>
            <person name="Varghese N."/>
            <person name="Submissions S."/>
        </authorList>
    </citation>
    <scope>NUCLEOTIDE SEQUENCE [LARGE SCALE GENOMIC DNA]</scope>
    <source>
        <strain evidence="4 5">DSM 18839</strain>
    </source>
</reference>
<dbReference type="InterPro" id="IPR003423">
    <property type="entry name" value="OMP_efflux"/>
</dbReference>
<sequence length="468" mass="49129">MSVKRIAATLALCLAATGCAIAPDWSTPTAATPASWSQPTPAAAPPPEAVAPTADWWRRFGSAEFDRLMAQAMAENVDLASARYRIEQARAALRSVAADRVPSLDASGTVSRDQNLDGGGSDSGWNGGLTLSYDPDPFGRNAALVDSARYDLEAERFGREATRLVMEADLAALYFTVLSIRQRTDIARENLAAAEQVLELVDARVRAGAATELDLAQQRSAVAAFRAQLAALDRQHREAMNGLAVLVGRPPGAIGVRETGLRSLTLPRVATGQPADLLQRRPDLRRVEATLRASDADVAAARAAFYPSATISVGTAVSGAFDGGVSTLASLAGGLAAPIFDGGRLQGQFDAADARRMELLESYRGAVLTAYRETENAMAGVDTGSRRVADLAEAAEQAGYAYELSRIRYEAGAADFLTVLDAQRTKLSADDTLVQAQLSTFLSAADLFVALGGGWEAVPAGASLSAAN</sequence>
<dbReference type="SUPFAM" id="SSF56954">
    <property type="entry name" value="Outer membrane efflux proteins (OEP)"/>
    <property type="match status" value="1"/>
</dbReference>
<organism evidence="4 5">
    <name type="scientific">Thalassobaculum litoreum DSM 18839</name>
    <dbReference type="NCBI Taxonomy" id="1123362"/>
    <lineage>
        <taxon>Bacteria</taxon>
        <taxon>Pseudomonadati</taxon>
        <taxon>Pseudomonadota</taxon>
        <taxon>Alphaproteobacteria</taxon>
        <taxon>Rhodospirillales</taxon>
        <taxon>Thalassobaculaceae</taxon>
        <taxon>Thalassobaculum</taxon>
    </lineage>
</organism>